<dbReference type="PANTHER" id="PTHR46577:SF1">
    <property type="entry name" value="HTH-TYPE TRANSCRIPTIONAL REGULATORY PROTEIN GABR"/>
    <property type="match status" value="1"/>
</dbReference>
<dbReference type="SMART" id="SM00345">
    <property type="entry name" value="HTH_GNTR"/>
    <property type="match status" value="1"/>
</dbReference>
<keyword evidence="8" id="KW-0808">Transferase</keyword>
<evidence type="ECO:0000256" key="5">
    <source>
        <dbReference type="ARBA" id="ARBA00023163"/>
    </source>
</evidence>
<evidence type="ECO:0000313" key="9">
    <source>
        <dbReference type="Proteomes" id="UP001596004"/>
    </source>
</evidence>
<dbReference type="GO" id="GO:0008483">
    <property type="term" value="F:transaminase activity"/>
    <property type="evidence" value="ECO:0007669"/>
    <property type="project" value="UniProtKB-KW"/>
</dbReference>
<dbReference type="Gene3D" id="3.40.640.10">
    <property type="entry name" value="Type I PLP-dependent aspartate aminotransferase-like (Major domain)"/>
    <property type="match status" value="1"/>
</dbReference>
<feature type="region of interest" description="Disordered" evidence="6">
    <location>
        <begin position="80"/>
        <end position="112"/>
    </location>
</feature>
<feature type="domain" description="HTH gntR-type" evidence="7">
    <location>
        <begin position="20"/>
        <end position="88"/>
    </location>
</feature>
<keyword evidence="2" id="KW-0663">Pyridoxal phosphate</keyword>
<keyword evidence="8" id="KW-0032">Aminotransferase</keyword>
<dbReference type="InterPro" id="IPR036388">
    <property type="entry name" value="WH-like_DNA-bd_sf"/>
</dbReference>
<keyword evidence="4" id="KW-0238">DNA-binding</keyword>
<dbReference type="PANTHER" id="PTHR46577">
    <property type="entry name" value="HTH-TYPE TRANSCRIPTIONAL REGULATORY PROTEIN GABR"/>
    <property type="match status" value="1"/>
</dbReference>
<dbReference type="CDD" id="cd00609">
    <property type="entry name" value="AAT_like"/>
    <property type="match status" value="1"/>
</dbReference>
<dbReference type="PROSITE" id="PS50949">
    <property type="entry name" value="HTH_GNTR"/>
    <property type="match status" value="1"/>
</dbReference>
<reference evidence="9" key="1">
    <citation type="journal article" date="2019" name="Int. J. Syst. Evol. Microbiol.">
        <title>The Global Catalogue of Microorganisms (GCM) 10K type strain sequencing project: providing services to taxonomists for standard genome sequencing and annotation.</title>
        <authorList>
            <consortium name="The Broad Institute Genomics Platform"/>
            <consortium name="The Broad Institute Genome Sequencing Center for Infectious Disease"/>
            <person name="Wu L."/>
            <person name="Ma J."/>
        </authorList>
    </citation>
    <scope>NUCLEOTIDE SEQUENCE [LARGE SCALE GENOMIC DNA]</scope>
    <source>
        <strain evidence="9">CGMCC 4.7132</strain>
    </source>
</reference>
<dbReference type="RefSeq" id="WP_380843723.1">
    <property type="nucleotide sequence ID" value="NZ_JBHSFP010000018.1"/>
</dbReference>
<keyword evidence="5" id="KW-0804">Transcription</keyword>
<dbReference type="Proteomes" id="UP001596004">
    <property type="component" value="Unassembled WGS sequence"/>
</dbReference>
<evidence type="ECO:0000256" key="3">
    <source>
        <dbReference type="ARBA" id="ARBA00023015"/>
    </source>
</evidence>
<dbReference type="EMBL" id="JBHSFP010000018">
    <property type="protein sequence ID" value="MFC4533866.1"/>
    <property type="molecule type" value="Genomic_DNA"/>
</dbReference>
<comment type="similarity">
    <text evidence="1">In the C-terminal section; belongs to the class-I pyridoxal-phosphate-dependent aminotransferase family.</text>
</comment>
<evidence type="ECO:0000256" key="1">
    <source>
        <dbReference type="ARBA" id="ARBA00005384"/>
    </source>
</evidence>
<comment type="caution">
    <text evidence="8">The sequence shown here is derived from an EMBL/GenBank/DDBJ whole genome shotgun (WGS) entry which is preliminary data.</text>
</comment>
<dbReference type="InterPro" id="IPR051446">
    <property type="entry name" value="HTH_trans_reg/aminotransferase"/>
</dbReference>
<evidence type="ECO:0000259" key="7">
    <source>
        <dbReference type="PROSITE" id="PS50949"/>
    </source>
</evidence>
<dbReference type="CDD" id="cd07377">
    <property type="entry name" value="WHTH_GntR"/>
    <property type="match status" value="1"/>
</dbReference>
<evidence type="ECO:0000313" key="8">
    <source>
        <dbReference type="EMBL" id="MFC4533866.1"/>
    </source>
</evidence>
<gene>
    <name evidence="8" type="ORF">ACFO60_24150</name>
</gene>
<accession>A0ABV9CLE4</accession>
<organism evidence="8 9">
    <name type="scientific">Sphaerisporangium dianthi</name>
    <dbReference type="NCBI Taxonomy" id="1436120"/>
    <lineage>
        <taxon>Bacteria</taxon>
        <taxon>Bacillati</taxon>
        <taxon>Actinomycetota</taxon>
        <taxon>Actinomycetes</taxon>
        <taxon>Streptosporangiales</taxon>
        <taxon>Streptosporangiaceae</taxon>
        <taxon>Sphaerisporangium</taxon>
    </lineage>
</organism>
<name>A0ABV9CLE4_9ACTN</name>
<feature type="compositionally biased region" description="Polar residues" evidence="6">
    <location>
        <begin position="80"/>
        <end position="92"/>
    </location>
</feature>
<sequence length="480" mass="50661">MSTNWSTFGIDLHVEFNAGAGRRDGLEHALRDAIRAGRLAPGTRLPSSRALSTEIGLSRGTVSAAYDQLVAEGYLTSRQGSGTSVAEISPQRTGAPPEGGDDVTPRYDLRPGRPDVTTFPAAAWLRSTRRVFSTVPAAALGYGWPGGTVELRTALAAYLGRTRGVLAGPDQIVITTGYVQALALLAGIVGAGERPLIAMEDPGFAFHRNVVRRAGAGVLPLPVDARGARTGLLTTTAYDGTGAVVVTPAHQYPTGATLHPDRRRSLTDWARSTGGLIIEDDYDGEFRYDRQPVGALQGTAADHVAYLGTAAKTLAPGLRLAWMVLPPHLVGPVTDAKLHADHHSETLAQLILADLITSHAYDRHVRARRLRYRHRRDLLVSRLGAASARGRQGGVRVEGIAAGLHAMIGLPPGGPDEPEVLERARARGLALDSLGEYWHGGGADRPQGVIVGYGTPPQHSYPAALDALAAVLGASRIGTS</sequence>
<evidence type="ECO:0000256" key="4">
    <source>
        <dbReference type="ARBA" id="ARBA00023125"/>
    </source>
</evidence>
<dbReference type="Pfam" id="PF00155">
    <property type="entry name" value="Aminotran_1_2"/>
    <property type="match status" value="1"/>
</dbReference>
<dbReference type="InterPro" id="IPR015421">
    <property type="entry name" value="PyrdxlP-dep_Trfase_major"/>
</dbReference>
<evidence type="ECO:0000256" key="2">
    <source>
        <dbReference type="ARBA" id="ARBA00022898"/>
    </source>
</evidence>
<dbReference type="SUPFAM" id="SSF53383">
    <property type="entry name" value="PLP-dependent transferases"/>
    <property type="match status" value="1"/>
</dbReference>
<proteinExistence type="inferred from homology"/>
<dbReference type="SUPFAM" id="SSF46785">
    <property type="entry name" value="Winged helix' DNA-binding domain"/>
    <property type="match status" value="1"/>
</dbReference>
<keyword evidence="9" id="KW-1185">Reference proteome</keyword>
<dbReference type="InterPro" id="IPR015424">
    <property type="entry name" value="PyrdxlP-dep_Trfase"/>
</dbReference>
<evidence type="ECO:0000256" key="6">
    <source>
        <dbReference type="SAM" id="MobiDB-lite"/>
    </source>
</evidence>
<keyword evidence="3" id="KW-0805">Transcription regulation</keyword>
<feature type="compositionally biased region" description="Basic and acidic residues" evidence="6">
    <location>
        <begin position="103"/>
        <end position="112"/>
    </location>
</feature>
<dbReference type="PRINTS" id="PR00035">
    <property type="entry name" value="HTHGNTR"/>
</dbReference>
<dbReference type="InterPro" id="IPR004839">
    <property type="entry name" value="Aminotransferase_I/II_large"/>
</dbReference>
<dbReference type="InterPro" id="IPR036390">
    <property type="entry name" value="WH_DNA-bd_sf"/>
</dbReference>
<dbReference type="Gene3D" id="1.10.10.10">
    <property type="entry name" value="Winged helix-like DNA-binding domain superfamily/Winged helix DNA-binding domain"/>
    <property type="match status" value="1"/>
</dbReference>
<dbReference type="Pfam" id="PF00392">
    <property type="entry name" value="GntR"/>
    <property type="match status" value="1"/>
</dbReference>
<protein>
    <submittedName>
        <fullName evidence="8">PLP-dependent aminotransferase family protein</fullName>
    </submittedName>
</protein>
<dbReference type="InterPro" id="IPR000524">
    <property type="entry name" value="Tscrpt_reg_HTH_GntR"/>
</dbReference>